<accession>A0A8H4NA93</accession>
<evidence type="ECO:0000313" key="2">
    <source>
        <dbReference type="EMBL" id="KAF4313093.1"/>
    </source>
</evidence>
<comment type="caution">
    <text evidence="2">The sequence shown here is derived from an EMBL/GenBank/DDBJ whole genome shotgun (WGS) entry which is preliminary data.</text>
</comment>
<protein>
    <submittedName>
        <fullName evidence="2">Uncharacterized protein</fullName>
    </submittedName>
</protein>
<sequence length="296" mass="32210">MLIAILPFLAAALCLNPASALQLTLGCTSQSQPNPIASTYPDQITGTINGTLAVLPITLEEAQSIVGPKYKILTAAYRELLPDFPKDMYPAIIQAVLDHDVQAGGIHIPDFSRASIEYPFLDLLNNSHTSFRLSLNQTLTGSSLGLAGSAAYGTNVYPASFDPPCDAYDHSPYFTARPFLVPSPNTTDSTYFTAFFHPADSSPYPLPFFVNVTNQPSFADPARGCDRQVRMFNTSVTEKPFEPVLVKGSVWAAEPFFPSGTGGGRAWDGVRGVRVDTAFIEYNYLPSVVRWSKMPR</sequence>
<keyword evidence="1" id="KW-0732">Signal</keyword>
<keyword evidence="3" id="KW-1185">Reference proteome</keyword>
<reference evidence="2" key="1">
    <citation type="submission" date="2020-04" db="EMBL/GenBank/DDBJ databases">
        <title>Genome Assembly and Annotation of Botryosphaeria dothidea sdau 11-99, a Latent Pathogen of Apple Fruit Ring Rot in China.</title>
        <authorList>
            <person name="Yu C."/>
            <person name="Diao Y."/>
            <person name="Lu Q."/>
            <person name="Zhao J."/>
            <person name="Cui S."/>
            <person name="Peng C."/>
            <person name="He B."/>
            <person name="Liu H."/>
        </authorList>
    </citation>
    <scope>NUCLEOTIDE SEQUENCE [LARGE SCALE GENOMIC DNA]</scope>
    <source>
        <strain evidence="2">Sdau11-99</strain>
    </source>
</reference>
<dbReference type="Proteomes" id="UP000572817">
    <property type="component" value="Unassembled WGS sequence"/>
</dbReference>
<dbReference type="OrthoDB" id="265717at2759"/>
<organism evidence="2 3">
    <name type="scientific">Botryosphaeria dothidea</name>
    <dbReference type="NCBI Taxonomy" id="55169"/>
    <lineage>
        <taxon>Eukaryota</taxon>
        <taxon>Fungi</taxon>
        <taxon>Dikarya</taxon>
        <taxon>Ascomycota</taxon>
        <taxon>Pezizomycotina</taxon>
        <taxon>Dothideomycetes</taxon>
        <taxon>Dothideomycetes incertae sedis</taxon>
        <taxon>Botryosphaeriales</taxon>
        <taxon>Botryosphaeriaceae</taxon>
        <taxon>Botryosphaeria</taxon>
    </lineage>
</organism>
<evidence type="ECO:0000313" key="3">
    <source>
        <dbReference type="Proteomes" id="UP000572817"/>
    </source>
</evidence>
<name>A0A8H4NA93_9PEZI</name>
<feature type="chain" id="PRO_5034141672" evidence="1">
    <location>
        <begin position="21"/>
        <end position="296"/>
    </location>
</feature>
<dbReference type="EMBL" id="WWBZ02000001">
    <property type="protein sequence ID" value="KAF4313093.1"/>
    <property type="molecule type" value="Genomic_DNA"/>
</dbReference>
<gene>
    <name evidence="2" type="ORF">GTA08_BOTSDO00032</name>
</gene>
<evidence type="ECO:0000256" key="1">
    <source>
        <dbReference type="SAM" id="SignalP"/>
    </source>
</evidence>
<proteinExistence type="predicted"/>
<feature type="signal peptide" evidence="1">
    <location>
        <begin position="1"/>
        <end position="20"/>
    </location>
</feature>
<dbReference type="AlphaFoldDB" id="A0A8H4NA93"/>